<sequence>MSWPATILSVASTILSLVLLPVRLLFSALLVLLAPAIYLGRYVLAAALLPVKLFAKFETLYIYLGVAAIVGLVTGVILHFFSTLLVSLFNLTPAAQEPRRTAASVRAEREQKKLEAAWEFSTAKQEPESWRDEVASRRNQAQWLDMDRGRRREEPGLLGQTILEEEDSEDEF</sequence>
<evidence type="ECO:0000313" key="4">
    <source>
        <dbReference type="Proteomes" id="UP000016922"/>
    </source>
</evidence>
<feature type="region of interest" description="Disordered" evidence="1">
    <location>
        <begin position="145"/>
        <end position="172"/>
    </location>
</feature>
<proteinExistence type="predicted"/>
<dbReference type="EMBL" id="KE145357">
    <property type="protein sequence ID" value="EPE34025.1"/>
    <property type="molecule type" value="Genomic_DNA"/>
</dbReference>
<keyword evidence="2" id="KW-0812">Transmembrane</keyword>
<accession>S3D8E2</accession>
<evidence type="ECO:0000313" key="3">
    <source>
        <dbReference type="EMBL" id="EPE34025.1"/>
    </source>
</evidence>
<dbReference type="OMA" id="HLARLTW"/>
<feature type="transmembrane region" description="Helical" evidence="2">
    <location>
        <begin position="38"/>
        <end position="55"/>
    </location>
</feature>
<organism evidence="3 4">
    <name type="scientific">Glarea lozoyensis (strain ATCC 20868 / MF5171)</name>
    <dbReference type="NCBI Taxonomy" id="1116229"/>
    <lineage>
        <taxon>Eukaryota</taxon>
        <taxon>Fungi</taxon>
        <taxon>Dikarya</taxon>
        <taxon>Ascomycota</taxon>
        <taxon>Pezizomycotina</taxon>
        <taxon>Leotiomycetes</taxon>
        <taxon>Helotiales</taxon>
        <taxon>Helotiaceae</taxon>
        <taxon>Glarea</taxon>
    </lineage>
</organism>
<protein>
    <submittedName>
        <fullName evidence="3">Uncharacterized protein</fullName>
    </submittedName>
</protein>
<dbReference type="HOGENOM" id="CLU_127248_1_0_1"/>
<feature type="compositionally biased region" description="Basic and acidic residues" evidence="1">
    <location>
        <begin position="145"/>
        <end position="155"/>
    </location>
</feature>
<name>S3D8E2_GLAL2</name>
<dbReference type="eggNOG" id="ENOG502TATA">
    <property type="taxonomic scope" value="Eukaryota"/>
</dbReference>
<keyword evidence="2" id="KW-0472">Membrane</keyword>
<dbReference type="RefSeq" id="XP_008079177.1">
    <property type="nucleotide sequence ID" value="XM_008080986.1"/>
</dbReference>
<evidence type="ECO:0000256" key="1">
    <source>
        <dbReference type="SAM" id="MobiDB-lite"/>
    </source>
</evidence>
<dbReference type="AlphaFoldDB" id="S3D8E2"/>
<reference evidence="3 4" key="1">
    <citation type="journal article" date="2013" name="BMC Genomics">
        <title>Genomics-driven discovery of the pneumocandin biosynthetic gene cluster in the fungus Glarea lozoyensis.</title>
        <authorList>
            <person name="Chen L."/>
            <person name="Yue Q."/>
            <person name="Zhang X."/>
            <person name="Xiang M."/>
            <person name="Wang C."/>
            <person name="Li S."/>
            <person name="Che Y."/>
            <person name="Ortiz-Lopez F.J."/>
            <person name="Bills G.F."/>
            <person name="Liu X."/>
            <person name="An Z."/>
        </authorList>
    </citation>
    <scope>NUCLEOTIDE SEQUENCE [LARGE SCALE GENOMIC DNA]</scope>
    <source>
        <strain evidence="4">ATCC 20868 / MF5171</strain>
    </source>
</reference>
<dbReference type="OrthoDB" id="4502894at2759"/>
<gene>
    <name evidence="3" type="ORF">GLAREA_07038</name>
</gene>
<keyword evidence="2" id="KW-1133">Transmembrane helix</keyword>
<keyword evidence="4" id="KW-1185">Reference proteome</keyword>
<dbReference type="GeneID" id="19466091"/>
<dbReference type="KEGG" id="glz:GLAREA_07038"/>
<feature type="compositionally biased region" description="Acidic residues" evidence="1">
    <location>
        <begin position="163"/>
        <end position="172"/>
    </location>
</feature>
<evidence type="ECO:0000256" key="2">
    <source>
        <dbReference type="SAM" id="Phobius"/>
    </source>
</evidence>
<dbReference type="Proteomes" id="UP000016922">
    <property type="component" value="Unassembled WGS sequence"/>
</dbReference>
<feature type="transmembrane region" description="Helical" evidence="2">
    <location>
        <begin position="6"/>
        <end position="26"/>
    </location>
</feature>
<feature type="transmembrane region" description="Helical" evidence="2">
    <location>
        <begin position="61"/>
        <end position="91"/>
    </location>
</feature>